<gene>
    <name evidence="1" type="ORF">EVAR_103952_1</name>
</gene>
<dbReference type="Proteomes" id="UP000299102">
    <property type="component" value="Unassembled WGS sequence"/>
</dbReference>
<proteinExistence type="predicted"/>
<sequence length="97" mass="10898">MRVAPFLIFSSDGLALDSLTRRSRSRSFLHVGLHYRDRRRAIELPWVRAAAGACAGIALKRTACVTAPVGRSLMGYRTPYWFAVHARGKLLDTFLHL</sequence>
<reference evidence="1 2" key="1">
    <citation type="journal article" date="2019" name="Commun. Biol.">
        <title>The bagworm genome reveals a unique fibroin gene that provides high tensile strength.</title>
        <authorList>
            <person name="Kono N."/>
            <person name="Nakamura H."/>
            <person name="Ohtoshi R."/>
            <person name="Tomita M."/>
            <person name="Numata K."/>
            <person name="Arakawa K."/>
        </authorList>
    </citation>
    <scope>NUCLEOTIDE SEQUENCE [LARGE SCALE GENOMIC DNA]</scope>
</reference>
<comment type="caution">
    <text evidence="1">The sequence shown here is derived from an EMBL/GenBank/DDBJ whole genome shotgun (WGS) entry which is preliminary data.</text>
</comment>
<dbReference type="EMBL" id="BGZK01001182">
    <property type="protein sequence ID" value="GBP73670.1"/>
    <property type="molecule type" value="Genomic_DNA"/>
</dbReference>
<name>A0A4C1YF60_EUMVA</name>
<accession>A0A4C1YF60</accession>
<protein>
    <submittedName>
        <fullName evidence="1">Uncharacterized protein</fullName>
    </submittedName>
</protein>
<organism evidence="1 2">
    <name type="scientific">Eumeta variegata</name>
    <name type="common">Bagworm moth</name>
    <name type="synonym">Eumeta japonica</name>
    <dbReference type="NCBI Taxonomy" id="151549"/>
    <lineage>
        <taxon>Eukaryota</taxon>
        <taxon>Metazoa</taxon>
        <taxon>Ecdysozoa</taxon>
        <taxon>Arthropoda</taxon>
        <taxon>Hexapoda</taxon>
        <taxon>Insecta</taxon>
        <taxon>Pterygota</taxon>
        <taxon>Neoptera</taxon>
        <taxon>Endopterygota</taxon>
        <taxon>Lepidoptera</taxon>
        <taxon>Glossata</taxon>
        <taxon>Ditrysia</taxon>
        <taxon>Tineoidea</taxon>
        <taxon>Psychidae</taxon>
        <taxon>Oiketicinae</taxon>
        <taxon>Eumeta</taxon>
    </lineage>
</organism>
<dbReference type="AlphaFoldDB" id="A0A4C1YF60"/>
<evidence type="ECO:0000313" key="2">
    <source>
        <dbReference type="Proteomes" id="UP000299102"/>
    </source>
</evidence>
<evidence type="ECO:0000313" key="1">
    <source>
        <dbReference type="EMBL" id="GBP73670.1"/>
    </source>
</evidence>
<keyword evidence="2" id="KW-1185">Reference proteome</keyword>